<comment type="caution">
    <text evidence="6">The sequence shown here is derived from an EMBL/GenBank/DDBJ whole genome shotgun (WGS) entry which is preliminary data.</text>
</comment>
<dbReference type="SUPFAM" id="SSF50998">
    <property type="entry name" value="Quinoprotein alcohol dehydrogenase-like"/>
    <property type="match status" value="1"/>
</dbReference>
<proteinExistence type="inferred from homology"/>
<keyword evidence="7" id="KW-1185">Reference proteome</keyword>
<evidence type="ECO:0000256" key="3">
    <source>
        <dbReference type="ARBA" id="ARBA00023237"/>
    </source>
</evidence>
<protein>
    <recommendedName>
        <fullName evidence="4">Outer membrane protein assembly factor BamB</fullName>
    </recommendedName>
</protein>
<evidence type="ECO:0000313" key="7">
    <source>
        <dbReference type="Proteomes" id="UP000023795"/>
    </source>
</evidence>
<dbReference type="PATRIC" id="fig|1230338.3.peg.1905"/>
<feature type="chain" id="PRO_5009016721" description="Outer membrane protein assembly factor BamB" evidence="4">
    <location>
        <begin position="37"/>
        <end position="419"/>
    </location>
</feature>
<dbReference type="Gene3D" id="2.130.10.10">
    <property type="entry name" value="YVTN repeat-like/Quinoprotein amine dehydrogenase"/>
    <property type="match status" value="1"/>
</dbReference>
<comment type="subcellular location">
    <subcellularLocation>
        <location evidence="4">Cell outer membrane</location>
    </subcellularLocation>
</comment>
<keyword evidence="2 4" id="KW-0472">Membrane</keyword>
<dbReference type="AlphaFoldDB" id="L2F6H3"/>
<dbReference type="InterPro" id="IPR015943">
    <property type="entry name" value="WD40/YVTN_repeat-like_dom_sf"/>
</dbReference>
<evidence type="ECO:0000313" key="6">
    <source>
        <dbReference type="EMBL" id="ELA08659.1"/>
    </source>
</evidence>
<sequence precursor="true">MTHSLYSKKHATNNNLSAIKTLSVAMLAILALSTTACQSFKKSENTNLPKELVALSQTQNSLNLLFSQDKQSVKKFGFNKKQALSQSVTSFQTVSDSKGYITASPDGLVTAFDMDGHKLWQVEFKQGLYSGVAIDNHLKTADVVIVADRHANLIALDRSNGKTLWQHQMTSNVLAPVLIRDNRIVVLANNGNIQGLSLQTGEVGWENGIKNPDLSVRGNAMPMLLYSEIVLIGGADGKIHAFNPDNGLDLWSQPVGMRMGVSETERLMDMDATPIFVDNMLYLIAYSGQLLAIDMTSGEIAFTKQLAGLKSLAADSNQLYVTTLDGQVLALDKLTGNENWQSESLKFRGLSNPVATPNSVIVGDKLGYLHVFDKTTGKIIDRKQTKVDINHLTLQNIDQDSRLIVQSMNGGFSVWQVVR</sequence>
<name>L2F6H3_9GAMM</name>
<dbReference type="NCBIfam" id="TIGR03300">
    <property type="entry name" value="assembly_YfgL"/>
    <property type="match status" value="1"/>
</dbReference>
<dbReference type="Pfam" id="PF13360">
    <property type="entry name" value="PQQ_2"/>
    <property type="match status" value="1"/>
</dbReference>
<dbReference type="EMBL" id="ANIN01000002">
    <property type="protein sequence ID" value="ELA08659.1"/>
    <property type="molecule type" value="Genomic_DNA"/>
</dbReference>
<gene>
    <name evidence="4" type="primary">bamB</name>
    <name evidence="6" type="ORF">MOMA_08876</name>
</gene>
<dbReference type="PANTHER" id="PTHR34512:SF30">
    <property type="entry name" value="OUTER MEMBRANE PROTEIN ASSEMBLY FACTOR BAMB"/>
    <property type="match status" value="1"/>
</dbReference>
<comment type="function">
    <text evidence="4">Part of the outer membrane protein assembly complex, which is involved in assembly and insertion of beta-barrel proteins into the outer membrane.</text>
</comment>
<dbReference type="HAMAP" id="MF_00923">
    <property type="entry name" value="OM_assembly_BamB"/>
    <property type="match status" value="1"/>
</dbReference>
<dbReference type="GO" id="GO:0009279">
    <property type="term" value="C:cell outer membrane"/>
    <property type="evidence" value="ECO:0007669"/>
    <property type="project" value="UniProtKB-SubCell"/>
</dbReference>
<dbReference type="InterPro" id="IPR011047">
    <property type="entry name" value="Quinoprotein_ADH-like_sf"/>
</dbReference>
<dbReference type="SMART" id="SM00564">
    <property type="entry name" value="PQQ"/>
    <property type="match status" value="7"/>
</dbReference>
<comment type="similarity">
    <text evidence="4">Belongs to the BamB family.</text>
</comment>
<keyword evidence="3 4" id="KW-0998">Cell outer membrane</keyword>
<dbReference type="PANTHER" id="PTHR34512">
    <property type="entry name" value="CELL SURFACE PROTEIN"/>
    <property type="match status" value="1"/>
</dbReference>
<dbReference type="InterPro" id="IPR002372">
    <property type="entry name" value="PQQ_rpt_dom"/>
</dbReference>
<reference evidence="6 7" key="1">
    <citation type="journal article" date="2013" name="Genome Announc.">
        <title>Genome Sequence of Moraxella macacae 0408225, a Novel Bacterial Species Isolated from a Cynomolgus Macaque with Epistaxis.</title>
        <authorList>
            <person name="Ladner J.T."/>
            <person name="Whitehouse C.A."/>
            <person name="Koroleva G.I."/>
            <person name="Palacios G.F."/>
        </authorList>
    </citation>
    <scope>NUCLEOTIDE SEQUENCE [LARGE SCALE GENOMIC DNA]</scope>
    <source>
        <strain evidence="6 7">0408225</strain>
    </source>
</reference>
<dbReference type="GO" id="GO:0043165">
    <property type="term" value="P:Gram-negative-bacterium-type cell outer membrane assembly"/>
    <property type="evidence" value="ECO:0007669"/>
    <property type="project" value="UniProtKB-UniRule"/>
</dbReference>
<feature type="signal peptide" evidence="4">
    <location>
        <begin position="1"/>
        <end position="36"/>
    </location>
</feature>
<evidence type="ECO:0000259" key="5">
    <source>
        <dbReference type="Pfam" id="PF13360"/>
    </source>
</evidence>
<keyword evidence="1 4" id="KW-0732">Signal</keyword>
<evidence type="ECO:0000256" key="4">
    <source>
        <dbReference type="HAMAP-Rule" id="MF_00923"/>
    </source>
</evidence>
<dbReference type="eggNOG" id="COG1520">
    <property type="taxonomic scope" value="Bacteria"/>
</dbReference>
<evidence type="ECO:0000256" key="2">
    <source>
        <dbReference type="ARBA" id="ARBA00023136"/>
    </source>
</evidence>
<dbReference type="InterPro" id="IPR017687">
    <property type="entry name" value="BamB"/>
</dbReference>
<accession>L2F6H3</accession>
<dbReference type="GO" id="GO:0051205">
    <property type="term" value="P:protein insertion into membrane"/>
    <property type="evidence" value="ECO:0007669"/>
    <property type="project" value="UniProtKB-UniRule"/>
</dbReference>
<dbReference type="STRING" id="1230338.MOMA_08876"/>
<feature type="domain" description="Pyrrolo-quinoline quinone repeat" evidence="5">
    <location>
        <begin position="106"/>
        <end position="341"/>
    </location>
</feature>
<comment type="subunit">
    <text evidence="4">Part of the Bam complex.</text>
</comment>
<dbReference type="InterPro" id="IPR018391">
    <property type="entry name" value="PQQ_b-propeller_rpt"/>
</dbReference>
<evidence type="ECO:0000256" key="1">
    <source>
        <dbReference type="ARBA" id="ARBA00022729"/>
    </source>
</evidence>
<organism evidence="6 7">
    <name type="scientific">Moraxella macacae 0408225</name>
    <dbReference type="NCBI Taxonomy" id="1230338"/>
    <lineage>
        <taxon>Bacteria</taxon>
        <taxon>Pseudomonadati</taxon>
        <taxon>Pseudomonadota</taxon>
        <taxon>Gammaproteobacteria</taxon>
        <taxon>Moraxellales</taxon>
        <taxon>Moraxellaceae</taxon>
        <taxon>Moraxella</taxon>
    </lineage>
</organism>
<dbReference type="Proteomes" id="UP000023795">
    <property type="component" value="Unassembled WGS sequence"/>
</dbReference>